<dbReference type="GO" id="GO:0016020">
    <property type="term" value="C:membrane"/>
    <property type="evidence" value="ECO:0007669"/>
    <property type="project" value="UniProtKB-SubCell"/>
</dbReference>
<evidence type="ECO:0000256" key="4">
    <source>
        <dbReference type="ARBA" id="ARBA00023136"/>
    </source>
</evidence>
<keyword evidence="2 5" id="KW-0812">Transmembrane</keyword>
<accession>A0AAJ6QMT3</accession>
<sequence length="241" mass="27050">MELREPLMDAEDGTRPSLQDDFAYRNCVAKANVVIRMGFLRKVYGILSVQLLATVLLTATSMSIPAVKLFISENQWMVPLSFVCSMITLFALIINRRETPRNYVLLGIYTVLQAYTISVVVSFYDQLVVLQAFLLTLGATAALTAYTFQTRKDFTTMPAVLLSFLLVLVCGQFMNALFPSSSGEFVVSVFGAALFCVFIIVDTQLIMQRTSAEDYMLATVDLYMDILNLFLHILRILGERK</sequence>
<evidence type="ECO:0000256" key="3">
    <source>
        <dbReference type="ARBA" id="ARBA00022989"/>
    </source>
</evidence>
<comment type="similarity">
    <text evidence="5">Belongs to the BI1 family.</text>
</comment>
<dbReference type="PANTHER" id="PTHR23291">
    <property type="entry name" value="BAX INHIBITOR-RELATED"/>
    <property type="match status" value="1"/>
</dbReference>
<dbReference type="GeneID" id="100897372"/>
<dbReference type="PANTHER" id="PTHR23291:SF50">
    <property type="entry name" value="PROTEIN LIFEGUARD 4"/>
    <property type="match status" value="1"/>
</dbReference>
<proteinExistence type="inferred from homology"/>
<feature type="transmembrane region" description="Helical" evidence="5">
    <location>
        <begin position="76"/>
        <end position="94"/>
    </location>
</feature>
<dbReference type="Pfam" id="PF01027">
    <property type="entry name" value="Bax1-I"/>
    <property type="match status" value="1"/>
</dbReference>
<dbReference type="KEGG" id="goe:100897372"/>
<protein>
    <submittedName>
        <fullName evidence="7">Protein lifeguard 4</fullName>
    </submittedName>
</protein>
<dbReference type="AlphaFoldDB" id="A0AAJ6QMT3"/>
<evidence type="ECO:0000313" key="7">
    <source>
        <dbReference type="RefSeq" id="XP_003737993.1"/>
    </source>
</evidence>
<dbReference type="RefSeq" id="XP_003737993.1">
    <property type="nucleotide sequence ID" value="XM_003737945.1"/>
</dbReference>
<keyword evidence="6" id="KW-1185">Reference proteome</keyword>
<feature type="transmembrane region" description="Helical" evidence="5">
    <location>
        <begin position="103"/>
        <end position="124"/>
    </location>
</feature>
<evidence type="ECO:0000256" key="5">
    <source>
        <dbReference type="RuleBase" id="RU004379"/>
    </source>
</evidence>
<dbReference type="InterPro" id="IPR006214">
    <property type="entry name" value="Bax_inhibitor_1-related"/>
</dbReference>
<evidence type="ECO:0000313" key="6">
    <source>
        <dbReference type="Proteomes" id="UP000694867"/>
    </source>
</evidence>
<gene>
    <name evidence="7" type="primary">LOC100897372</name>
</gene>
<keyword evidence="3 5" id="KW-1133">Transmembrane helix</keyword>
<name>A0AAJ6QMT3_9ACAR</name>
<feature type="transmembrane region" description="Helical" evidence="5">
    <location>
        <begin position="185"/>
        <end position="203"/>
    </location>
</feature>
<comment type="subcellular location">
    <subcellularLocation>
        <location evidence="1">Membrane</location>
        <topology evidence="1">Multi-pass membrane protein</topology>
    </subcellularLocation>
</comment>
<organism evidence="6 7">
    <name type="scientific">Galendromus occidentalis</name>
    <name type="common">western predatory mite</name>
    <dbReference type="NCBI Taxonomy" id="34638"/>
    <lineage>
        <taxon>Eukaryota</taxon>
        <taxon>Metazoa</taxon>
        <taxon>Ecdysozoa</taxon>
        <taxon>Arthropoda</taxon>
        <taxon>Chelicerata</taxon>
        <taxon>Arachnida</taxon>
        <taxon>Acari</taxon>
        <taxon>Parasitiformes</taxon>
        <taxon>Mesostigmata</taxon>
        <taxon>Gamasina</taxon>
        <taxon>Phytoseioidea</taxon>
        <taxon>Phytoseiidae</taxon>
        <taxon>Typhlodrominae</taxon>
        <taxon>Galendromus</taxon>
    </lineage>
</organism>
<feature type="transmembrane region" description="Helical" evidence="5">
    <location>
        <begin position="160"/>
        <end position="179"/>
    </location>
</feature>
<dbReference type="GO" id="GO:0043066">
    <property type="term" value="P:negative regulation of apoptotic process"/>
    <property type="evidence" value="ECO:0007669"/>
    <property type="project" value="TreeGrafter"/>
</dbReference>
<dbReference type="Proteomes" id="UP000694867">
    <property type="component" value="Unplaced"/>
</dbReference>
<keyword evidence="4 5" id="KW-0472">Membrane</keyword>
<reference evidence="7" key="1">
    <citation type="submission" date="2025-08" db="UniProtKB">
        <authorList>
            <consortium name="RefSeq"/>
        </authorList>
    </citation>
    <scope>IDENTIFICATION</scope>
</reference>
<evidence type="ECO:0000256" key="1">
    <source>
        <dbReference type="ARBA" id="ARBA00004141"/>
    </source>
</evidence>
<feature type="transmembrane region" description="Helical" evidence="5">
    <location>
        <begin position="130"/>
        <end position="148"/>
    </location>
</feature>
<feature type="transmembrane region" description="Helical" evidence="5">
    <location>
        <begin position="43"/>
        <end position="64"/>
    </location>
</feature>
<evidence type="ECO:0000256" key="2">
    <source>
        <dbReference type="ARBA" id="ARBA00022692"/>
    </source>
</evidence>